<feature type="binding site" evidence="9">
    <location>
        <position position="90"/>
    </location>
    <ligand>
        <name>L-citrulline</name>
        <dbReference type="ChEBI" id="CHEBI:57743"/>
    </ligand>
</feature>
<dbReference type="GO" id="GO:0004055">
    <property type="term" value="F:argininosuccinate synthase activity"/>
    <property type="evidence" value="ECO:0007669"/>
    <property type="project" value="UniProtKB-UniRule"/>
</dbReference>
<evidence type="ECO:0000256" key="9">
    <source>
        <dbReference type="HAMAP-Rule" id="MF_00005"/>
    </source>
</evidence>
<dbReference type="GO" id="GO:0000050">
    <property type="term" value="P:urea cycle"/>
    <property type="evidence" value="ECO:0007669"/>
    <property type="project" value="TreeGrafter"/>
</dbReference>
<comment type="subunit">
    <text evidence="2 9">Homotetramer.</text>
</comment>
<protein>
    <recommendedName>
        <fullName evidence="3 9">Argininosuccinate synthase</fullName>
        <ecNumber evidence="3 9">6.3.4.5</ecNumber>
    </recommendedName>
    <alternativeName>
        <fullName evidence="9">Citrulline--aspartate ligase</fullName>
    </alternativeName>
</protein>
<keyword evidence="8 9" id="KW-0067">ATP-binding</keyword>
<feature type="binding site" evidence="9">
    <location>
        <position position="122"/>
    </location>
    <ligand>
        <name>L-aspartate</name>
        <dbReference type="ChEBI" id="CHEBI:29991"/>
    </ligand>
</feature>
<evidence type="ECO:0000256" key="5">
    <source>
        <dbReference type="ARBA" id="ARBA00022598"/>
    </source>
</evidence>
<proteinExistence type="inferred from homology"/>
<keyword evidence="5 9" id="KW-0436">Ligase</keyword>
<dbReference type="SUPFAM" id="SSF52402">
    <property type="entry name" value="Adenine nucleotide alpha hydrolases-like"/>
    <property type="match status" value="1"/>
</dbReference>
<feature type="domain" description="Arginosuccinate synthase-like N-terminal" evidence="10">
    <location>
        <begin position="8"/>
        <end position="169"/>
    </location>
</feature>
<keyword evidence="13" id="KW-1185">Reference proteome</keyword>
<evidence type="ECO:0000256" key="7">
    <source>
        <dbReference type="ARBA" id="ARBA00022741"/>
    </source>
</evidence>
<comment type="pathway">
    <text evidence="1 9">Amino-acid biosynthesis; L-arginine biosynthesis; L-arginine from L-ornithine and carbamoyl phosphate: step 2/3.</text>
</comment>
<evidence type="ECO:0000256" key="8">
    <source>
        <dbReference type="ARBA" id="ARBA00022840"/>
    </source>
</evidence>
<dbReference type="NCBIfam" id="NF001770">
    <property type="entry name" value="PRK00509.1"/>
    <property type="match status" value="1"/>
</dbReference>
<dbReference type="InterPro" id="IPR024074">
    <property type="entry name" value="AS_cat/multimer_dom_body"/>
</dbReference>
<feature type="binding site" evidence="9">
    <location>
        <position position="264"/>
    </location>
    <ligand>
        <name>L-citrulline</name>
        <dbReference type="ChEBI" id="CHEBI:57743"/>
    </ligand>
</feature>
<dbReference type="STRING" id="56779.SAMN05421834_10563"/>
<dbReference type="SUPFAM" id="SSF69864">
    <property type="entry name" value="Argininosuccinate synthetase, C-terminal domain"/>
    <property type="match status" value="1"/>
</dbReference>
<feature type="binding site" evidence="9">
    <location>
        <position position="188"/>
    </location>
    <ligand>
        <name>L-citrulline</name>
        <dbReference type="ChEBI" id="CHEBI:57743"/>
    </ligand>
</feature>
<dbReference type="GO" id="GO:0000053">
    <property type="term" value="P:argininosuccinate metabolic process"/>
    <property type="evidence" value="ECO:0007669"/>
    <property type="project" value="TreeGrafter"/>
</dbReference>
<dbReference type="HAMAP" id="MF_00005">
    <property type="entry name" value="Arg_succ_synth_type1"/>
    <property type="match status" value="1"/>
</dbReference>
<evidence type="ECO:0000256" key="1">
    <source>
        <dbReference type="ARBA" id="ARBA00004967"/>
    </source>
</evidence>
<comment type="caution">
    <text evidence="9">Lacks conserved residue(s) required for the propagation of feature annotation.</text>
</comment>
<keyword evidence="9" id="KW-0963">Cytoplasm</keyword>
<dbReference type="InterPro" id="IPR018223">
    <property type="entry name" value="Arginosuc_synth_CS"/>
</dbReference>
<feature type="binding site" evidence="9">
    <location>
        <position position="127"/>
    </location>
    <ligand>
        <name>L-aspartate</name>
        <dbReference type="ChEBI" id="CHEBI:29991"/>
    </ligand>
</feature>
<dbReference type="Proteomes" id="UP000185669">
    <property type="component" value="Unassembled WGS sequence"/>
</dbReference>
<dbReference type="InterPro" id="IPR048268">
    <property type="entry name" value="Arginosuc_syn_C"/>
</dbReference>
<dbReference type="InterPro" id="IPR014729">
    <property type="entry name" value="Rossmann-like_a/b/a_fold"/>
</dbReference>
<dbReference type="CDD" id="cd01999">
    <property type="entry name" value="ASS"/>
    <property type="match status" value="1"/>
</dbReference>
<comment type="similarity">
    <text evidence="9">Belongs to the argininosuccinate synthase family. Type 1 subfamily.</text>
</comment>
<dbReference type="PROSITE" id="PS00565">
    <property type="entry name" value="ARGININOSUCCIN_SYN_2"/>
    <property type="match status" value="1"/>
</dbReference>
<evidence type="ECO:0000313" key="13">
    <source>
        <dbReference type="Proteomes" id="UP000185669"/>
    </source>
</evidence>
<sequence length="404" mass="45387">MAKKEIKKILLAYSGGLDTSVAIKWLQDKYDAEIITYTAHLGQPQDWDAVEEKALATGASKAYIDDIREEFITDYVYPALKVNAMYQEKYPLATALARPLISKRMVEIAKKEGVDALAHGCTGKGNDQVRFEVSFKALAPEMEIIAPLRDWEFVSRDAEIEYAEENGIPVKATKDSPYSIDQNLWGISIECGILEDPWEEPPADAYQWTKDVDDTPDKPKYLTIDFEKGIPVAVDGEKMSPIEIVEKLNAVGSEYGVGRIDMLEDRLVGIKSREIYEAPAGEILITAHKALEDLTLDRDTKNYKAEMSAKYAELTYNGLWFSPLRDALDAFVERAQETVTGTVKVKLYKASCTLAGRKSEYSLYDHGLATYDESDNFDHKSAPGFINLWALPLQVANQKKREEK</sequence>
<evidence type="ECO:0000259" key="10">
    <source>
        <dbReference type="Pfam" id="PF00764"/>
    </source>
</evidence>
<name>A0A1N6TFJ4_9FIRM</name>
<keyword evidence="7 9" id="KW-0547">Nucleotide-binding</keyword>
<organism evidence="12 13">
    <name type="scientific">Halanaerobium kushneri</name>
    <dbReference type="NCBI Taxonomy" id="56779"/>
    <lineage>
        <taxon>Bacteria</taxon>
        <taxon>Bacillati</taxon>
        <taxon>Bacillota</taxon>
        <taxon>Clostridia</taxon>
        <taxon>Halanaerobiales</taxon>
        <taxon>Halanaerobiaceae</taxon>
        <taxon>Halanaerobium</taxon>
    </lineage>
</organism>
<dbReference type="PANTHER" id="PTHR11587">
    <property type="entry name" value="ARGININOSUCCINATE SYNTHASE"/>
    <property type="match status" value="1"/>
</dbReference>
<evidence type="ECO:0000256" key="4">
    <source>
        <dbReference type="ARBA" id="ARBA00022571"/>
    </source>
</evidence>
<dbReference type="EC" id="6.3.4.5" evidence="3 9"/>
<dbReference type="FunFam" id="3.90.1260.10:FF:000007">
    <property type="entry name" value="Argininosuccinate synthase"/>
    <property type="match status" value="1"/>
</dbReference>
<keyword evidence="4 9" id="KW-0055">Arginine biosynthesis</keyword>
<reference evidence="13" key="1">
    <citation type="submission" date="2017-01" db="EMBL/GenBank/DDBJ databases">
        <authorList>
            <person name="Varghese N."/>
            <person name="Submissions S."/>
        </authorList>
    </citation>
    <scope>NUCLEOTIDE SEQUENCE [LARGE SCALE GENOMIC DNA]</scope>
    <source>
        <strain evidence="13">ATCC 700103</strain>
    </source>
</reference>
<dbReference type="OrthoDB" id="9801641at2"/>
<feature type="binding site" evidence="9">
    <location>
        <position position="130"/>
    </location>
    <ligand>
        <name>L-citrulline</name>
        <dbReference type="ChEBI" id="CHEBI:57743"/>
    </ligand>
</feature>
<evidence type="ECO:0000256" key="6">
    <source>
        <dbReference type="ARBA" id="ARBA00022605"/>
    </source>
</evidence>
<gene>
    <name evidence="9" type="primary">argG</name>
    <name evidence="12" type="ORF">SAMN05421834_10563</name>
</gene>
<dbReference type="GO" id="GO:0005737">
    <property type="term" value="C:cytoplasm"/>
    <property type="evidence" value="ECO:0007669"/>
    <property type="project" value="UniProtKB-SubCell"/>
</dbReference>
<dbReference type="InterPro" id="IPR048267">
    <property type="entry name" value="Arginosuc_syn_N"/>
</dbReference>
<feature type="binding site" evidence="9">
    <location>
        <position position="126"/>
    </location>
    <ligand>
        <name>L-citrulline</name>
        <dbReference type="ChEBI" id="CHEBI:57743"/>
    </ligand>
</feature>
<feature type="binding site" evidence="9">
    <location>
        <position position="120"/>
    </location>
    <ligand>
        <name>ATP</name>
        <dbReference type="ChEBI" id="CHEBI:30616"/>
    </ligand>
</feature>
<dbReference type="NCBIfam" id="TIGR00032">
    <property type="entry name" value="argG"/>
    <property type="match status" value="1"/>
</dbReference>
<feature type="binding site" evidence="9">
    <location>
        <begin position="12"/>
        <end position="20"/>
    </location>
    <ligand>
        <name>ATP</name>
        <dbReference type="ChEBI" id="CHEBI:30616"/>
    </ligand>
</feature>
<feature type="binding site" evidence="9">
    <location>
        <position position="276"/>
    </location>
    <ligand>
        <name>L-citrulline</name>
        <dbReference type="ChEBI" id="CHEBI:57743"/>
    </ligand>
</feature>
<dbReference type="UniPathway" id="UPA00068">
    <property type="reaction ID" value="UER00113"/>
</dbReference>
<accession>A0A1N6TFJ4</accession>
<feature type="domain" description="Arginosuccinate synthase C-terminal" evidence="11">
    <location>
        <begin position="178"/>
        <end position="395"/>
    </location>
</feature>
<dbReference type="Gene3D" id="1.20.5.470">
    <property type="entry name" value="Single helix bin"/>
    <property type="match status" value="1"/>
</dbReference>
<comment type="catalytic activity">
    <reaction evidence="9">
        <text>L-citrulline + L-aspartate + ATP = 2-(N(omega)-L-arginino)succinate + AMP + diphosphate + H(+)</text>
        <dbReference type="Rhea" id="RHEA:10932"/>
        <dbReference type="ChEBI" id="CHEBI:15378"/>
        <dbReference type="ChEBI" id="CHEBI:29991"/>
        <dbReference type="ChEBI" id="CHEBI:30616"/>
        <dbReference type="ChEBI" id="CHEBI:33019"/>
        <dbReference type="ChEBI" id="CHEBI:57472"/>
        <dbReference type="ChEBI" id="CHEBI:57743"/>
        <dbReference type="ChEBI" id="CHEBI:456215"/>
        <dbReference type="EC" id="6.3.4.5"/>
    </reaction>
</comment>
<dbReference type="Gene3D" id="3.90.1260.10">
    <property type="entry name" value="Argininosuccinate synthetase, chain A, domain 2"/>
    <property type="match status" value="1"/>
</dbReference>
<comment type="subcellular location">
    <subcellularLocation>
        <location evidence="9">Cytoplasm</location>
    </subcellularLocation>
</comment>
<dbReference type="Gene3D" id="3.40.50.620">
    <property type="entry name" value="HUPs"/>
    <property type="match status" value="1"/>
</dbReference>
<feature type="binding site" evidence="9">
    <location>
        <position position="126"/>
    </location>
    <ligand>
        <name>L-aspartate</name>
        <dbReference type="ChEBI" id="CHEBI:29991"/>
    </ligand>
</feature>
<evidence type="ECO:0000259" key="11">
    <source>
        <dbReference type="Pfam" id="PF20979"/>
    </source>
</evidence>
<evidence type="ECO:0000256" key="2">
    <source>
        <dbReference type="ARBA" id="ARBA00011881"/>
    </source>
</evidence>
<dbReference type="Pfam" id="PF20979">
    <property type="entry name" value="Arginosuc_syn_C"/>
    <property type="match status" value="1"/>
</dbReference>
<dbReference type="RefSeq" id="WP_076544253.1">
    <property type="nucleotide sequence ID" value="NZ_FTNC01000005.1"/>
</dbReference>
<dbReference type="Pfam" id="PF00764">
    <property type="entry name" value="Arginosuc_synth"/>
    <property type="match status" value="1"/>
</dbReference>
<feature type="binding site" evidence="9">
    <location>
        <position position="39"/>
    </location>
    <ligand>
        <name>ATP</name>
        <dbReference type="ChEBI" id="CHEBI:30616"/>
    </ligand>
</feature>
<dbReference type="EMBL" id="FTNC01000005">
    <property type="protein sequence ID" value="SIQ52148.1"/>
    <property type="molecule type" value="Genomic_DNA"/>
</dbReference>
<dbReference type="AlphaFoldDB" id="A0A1N6TFJ4"/>
<feature type="binding site" evidence="9">
    <location>
        <position position="179"/>
    </location>
    <ligand>
        <name>L-citrulline</name>
        <dbReference type="ChEBI" id="CHEBI:57743"/>
    </ligand>
</feature>
<keyword evidence="6 9" id="KW-0028">Amino-acid biosynthesis</keyword>
<dbReference type="InterPro" id="IPR001518">
    <property type="entry name" value="Arginosuc_synth"/>
</dbReference>
<dbReference type="InterPro" id="IPR023434">
    <property type="entry name" value="Arginosuc_synth_type_1_subfam"/>
</dbReference>
<evidence type="ECO:0000256" key="3">
    <source>
        <dbReference type="ARBA" id="ARBA00012286"/>
    </source>
</evidence>
<dbReference type="GO" id="GO:0005524">
    <property type="term" value="F:ATP binding"/>
    <property type="evidence" value="ECO:0007669"/>
    <property type="project" value="UniProtKB-UniRule"/>
</dbReference>
<evidence type="ECO:0000313" key="12">
    <source>
        <dbReference type="EMBL" id="SIQ52148.1"/>
    </source>
</evidence>
<dbReference type="FunFam" id="3.40.50.620:FF:000019">
    <property type="entry name" value="Argininosuccinate synthase"/>
    <property type="match status" value="1"/>
</dbReference>
<dbReference type="PANTHER" id="PTHR11587:SF2">
    <property type="entry name" value="ARGININOSUCCINATE SYNTHASE"/>
    <property type="match status" value="1"/>
</dbReference>
<dbReference type="PROSITE" id="PS00564">
    <property type="entry name" value="ARGININOSUCCIN_SYN_1"/>
    <property type="match status" value="1"/>
</dbReference>
<dbReference type="GO" id="GO:0006526">
    <property type="term" value="P:L-arginine biosynthetic process"/>
    <property type="evidence" value="ECO:0007669"/>
    <property type="project" value="UniProtKB-UniRule"/>
</dbReference>